<dbReference type="AlphaFoldDB" id="A0A0F9M0P3"/>
<gene>
    <name evidence="1" type="ORF">LCGC14_1213830</name>
</gene>
<protein>
    <submittedName>
        <fullName evidence="1">Uncharacterized protein</fullName>
    </submittedName>
</protein>
<proteinExistence type="predicted"/>
<sequence>MIGLLLWMMLEPNIFSVVKWGNKNFMYLDIFDLYDQSHIQSGSIASASRIEGSFVWTEGPGGTFTPEAYKLFADAFSRIFLPRDIRYFLGFHNYETDSSFNNIIDYIKHKVLLLFISRMNIDKDTQVFELRA</sequence>
<comment type="caution">
    <text evidence="1">The sequence shown here is derived from an EMBL/GenBank/DDBJ whole genome shotgun (WGS) entry which is preliminary data.</text>
</comment>
<dbReference type="EMBL" id="LAZR01006337">
    <property type="protein sequence ID" value="KKM92901.1"/>
    <property type="molecule type" value="Genomic_DNA"/>
</dbReference>
<organism evidence="1">
    <name type="scientific">marine sediment metagenome</name>
    <dbReference type="NCBI Taxonomy" id="412755"/>
    <lineage>
        <taxon>unclassified sequences</taxon>
        <taxon>metagenomes</taxon>
        <taxon>ecological metagenomes</taxon>
    </lineage>
</organism>
<name>A0A0F9M0P3_9ZZZZ</name>
<accession>A0A0F9M0P3</accession>
<reference evidence="1" key="1">
    <citation type="journal article" date="2015" name="Nature">
        <title>Complex archaea that bridge the gap between prokaryotes and eukaryotes.</title>
        <authorList>
            <person name="Spang A."/>
            <person name="Saw J.H."/>
            <person name="Jorgensen S.L."/>
            <person name="Zaremba-Niedzwiedzka K."/>
            <person name="Martijn J."/>
            <person name="Lind A.E."/>
            <person name="van Eijk R."/>
            <person name="Schleper C."/>
            <person name="Guy L."/>
            <person name="Ettema T.J."/>
        </authorList>
    </citation>
    <scope>NUCLEOTIDE SEQUENCE</scope>
</reference>
<evidence type="ECO:0000313" key="1">
    <source>
        <dbReference type="EMBL" id="KKM92901.1"/>
    </source>
</evidence>